<gene>
    <name evidence="2" type="ORF">IAB75_07605</name>
</gene>
<dbReference type="Pfam" id="PF13470">
    <property type="entry name" value="PIN_3"/>
    <property type="match status" value="1"/>
</dbReference>
<dbReference type="InterPro" id="IPR002716">
    <property type="entry name" value="PIN_dom"/>
</dbReference>
<dbReference type="Proteomes" id="UP000725002">
    <property type="component" value="Unassembled WGS sequence"/>
</dbReference>
<sequence>MLAEYSEVLHRPKFKFPEDAIIYTLDAIIEAGIESSRISSSEEVSDPKDLVFYEIAMSREDSYLVTGNIKHFPAVSRVITPNKMLEILNSLDKG</sequence>
<feature type="domain" description="PIN" evidence="1">
    <location>
        <begin position="1"/>
        <end position="70"/>
    </location>
</feature>
<reference evidence="2" key="2">
    <citation type="journal article" date="2021" name="PeerJ">
        <title>Extensive microbial diversity within the chicken gut microbiome revealed by metagenomics and culture.</title>
        <authorList>
            <person name="Gilroy R."/>
            <person name="Ravi A."/>
            <person name="Getino M."/>
            <person name="Pursley I."/>
            <person name="Horton D.L."/>
            <person name="Alikhan N.F."/>
            <person name="Baker D."/>
            <person name="Gharbi K."/>
            <person name="Hall N."/>
            <person name="Watson M."/>
            <person name="Adriaenssens E.M."/>
            <person name="Foster-Nyarko E."/>
            <person name="Jarju S."/>
            <person name="Secka A."/>
            <person name="Antonio M."/>
            <person name="Oren A."/>
            <person name="Chaudhuri R.R."/>
            <person name="La Ragione R."/>
            <person name="Hildebrand F."/>
            <person name="Pallen M.J."/>
        </authorList>
    </citation>
    <scope>NUCLEOTIDE SEQUENCE</scope>
    <source>
        <strain evidence="2">G3-8215</strain>
    </source>
</reference>
<reference evidence="2" key="1">
    <citation type="submission" date="2020-10" db="EMBL/GenBank/DDBJ databases">
        <authorList>
            <person name="Gilroy R."/>
        </authorList>
    </citation>
    <scope>NUCLEOTIDE SEQUENCE</scope>
    <source>
        <strain evidence="2">G3-8215</strain>
    </source>
</reference>
<comment type="caution">
    <text evidence="2">The sequence shown here is derived from an EMBL/GenBank/DDBJ whole genome shotgun (WGS) entry which is preliminary data.</text>
</comment>
<accession>A0A940DTA7</accession>
<evidence type="ECO:0000259" key="1">
    <source>
        <dbReference type="Pfam" id="PF13470"/>
    </source>
</evidence>
<dbReference type="EMBL" id="JADILV010000050">
    <property type="protein sequence ID" value="MBO8483961.1"/>
    <property type="molecule type" value="Genomic_DNA"/>
</dbReference>
<evidence type="ECO:0000313" key="2">
    <source>
        <dbReference type="EMBL" id="MBO8483961.1"/>
    </source>
</evidence>
<dbReference type="AlphaFoldDB" id="A0A940DTA7"/>
<protein>
    <recommendedName>
        <fullName evidence="1">PIN domain-containing protein</fullName>
    </recommendedName>
</protein>
<proteinExistence type="predicted"/>
<evidence type="ECO:0000313" key="3">
    <source>
        <dbReference type="Proteomes" id="UP000725002"/>
    </source>
</evidence>
<name>A0A940DTA7_9BACT</name>
<organism evidence="2 3">
    <name type="scientific">Candidatus Cryptobacteroides avicola</name>
    <dbReference type="NCBI Taxonomy" id="2840757"/>
    <lineage>
        <taxon>Bacteria</taxon>
        <taxon>Pseudomonadati</taxon>
        <taxon>Bacteroidota</taxon>
        <taxon>Bacteroidia</taxon>
        <taxon>Bacteroidales</taxon>
        <taxon>Candidatus Cryptobacteroides</taxon>
    </lineage>
</organism>